<dbReference type="Gene3D" id="3.10.170.10">
    <property type="match status" value="1"/>
</dbReference>
<dbReference type="SUPFAM" id="SSF55486">
    <property type="entry name" value="Metalloproteases ('zincins'), catalytic domain"/>
    <property type="match status" value="1"/>
</dbReference>
<protein>
    <submittedName>
        <fullName evidence="6">Por secretion system C-terminal sorting domain-containing protein</fullName>
    </submittedName>
</protein>
<dbReference type="Pfam" id="PF18962">
    <property type="entry name" value="Por_Secre_tail"/>
    <property type="match status" value="1"/>
</dbReference>
<dbReference type="InterPro" id="IPR013783">
    <property type="entry name" value="Ig-like_fold"/>
</dbReference>
<dbReference type="SMART" id="SM00089">
    <property type="entry name" value="PKD"/>
    <property type="match status" value="1"/>
</dbReference>
<keyword evidence="1" id="KW-0645">Protease</keyword>
<dbReference type="InterPro" id="IPR050728">
    <property type="entry name" value="Zinc_Metalloprotease_M4"/>
</dbReference>
<dbReference type="NCBIfam" id="TIGR04183">
    <property type="entry name" value="Por_Secre_tail"/>
    <property type="match status" value="1"/>
</dbReference>
<dbReference type="GO" id="GO:0004222">
    <property type="term" value="F:metalloendopeptidase activity"/>
    <property type="evidence" value="ECO:0007669"/>
    <property type="project" value="InterPro"/>
</dbReference>
<dbReference type="EMBL" id="FOVN01000001">
    <property type="protein sequence ID" value="SFN51560.1"/>
    <property type="molecule type" value="Genomic_DNA"/>
</dbReference>
<evidence type="ECO:0000256" key="2">
    <source>
        <dbReference type="ARBA" id="ARBA00022729"/>
    </source>
</evidence>
<dbReference type="Gene3D" id="2.60.120.260">
    <property type="entry name" value="Galactose-binding domain-like"/>
    <property type="match status" value="1"/>
</dbReference>
<evidence type="ECO:0000313" key="7">
    <source>
        <dbReference type="Proteomes" id="UP000198705"/>
    </source>
</evidence>
<evidence type="ECO:0000259" key="5">
    <source>
        <dbReference type="PROSITE" id="PS51829"/>
    </source>
</evidence>
<dbReference type="SUPFAM" id="SSF49785">
    <property type="entry name" value="Galactose-binding domain-like"/>
    <property type="match status" value="1"/>
</dbReference>
<dbReference type="PROSITE" id="PS51829">
    <property type="entry name" value="P_HOMO_B"/>
    <property type="match status" value="1"/>
</dbReference>
<feature type="domain" description="PKD" evidence="4">
    <location>
        <begin position="611"/>
        <end position="680"/>
    </location>
</feature>
<dbReference type="Proteomes" id="UP000198705">
    <property type="component" value="Unassembled WGS sequence"/>
</dbReference>
<dbReference type="InterPro" id="IPR008979">
    <property type="entry name" value="Galactose-bd-like_sf"/>
</dbReference>
<dbReference type="InterPro" id="IPR000601">
    <property type="entry name" value="PKD_dom"/>
</dbReference>
<dbReference type="InterPro" id="IPR026444">
    <property type="entry name" value="Secre_tail"/>
</dbReference>
<dbReference type="Gene3D" id="2.60.40.10">
    <property type="entry name" value="Immunoglobulins"/>
    <property type="match status" value="1"/>
</dbReference>
<evidence type="ECO:0000313" key="6">
    <source>
        <dbReference type="EMBL" id="SFN51560.1"/>
    </source>
</evidence>
<evidence type="ECO:0000256" key="3">
    <source>
        <dbReference type="ARBA" id="ARBA00022801"/>
    </source>
</evidence>
<evidence type="ECO:0000256" key="1">
    <source>
        <dbReference type="ARBA" id="ARBA00022670"/>
    </source>
</evidence>
<keyword evidence="2" id="KW-0732">Signal</keyword>
<reference evidence="7" key="1">
    <citation type="submission" date="2016-10" db="EMBL/GenBank/DDBJ databases">
        <authorList>
            <person name="Varghese N."/>
            <person name="Submissions S."/>
        </authorList>
    </citation>
    <scope>NUCLEOTIDE SEQUENCE [LARGE SCALE GENOMIC DNA]</scope>
    <source>
        <strain evidence="7">DSM 23925</strain>
    </source>
</reference>
<dbReference type="STRING" id="649333.SAMN04487989_101943"/>
<dbReference type="PANTHER" id="PTHR33794">
    <property type="entry name" value="BACILLOLYSIN"/>
    <property type="match status" value="1"/>
</dbReference>
<dbReference type="PANTHER" id="PTHR33794:SF1">
    <property type="entry name" value="BACILLOLYSIN"/>
    <property type="match status" value="1"/>
</dbReference>
<sequence>MKTITRHALIPKHLLLLAMFVMMGQFAMAQKPMEKRSIEISLEAEEYIPTEIKNNGRFNSETGVPVALYGLNYEVPQGSPESMALYYLDKESKTLGIPKEELQNLKHHATRTSNAGSVVRFRQYAGAYPVNKNEVTISISPQNKVVFVMNSFEAGVNMANVQPSISKDNAYTRALNYLNVQSDISFNDSRLMVYKNTKITRLAHEVIISSTNPLGEWHVFVDARTGEIFKVVDMNHYYCGDDGEHDENCNHDKSTTERNEYRRRVNGTGMVFNPDPLTSNMATYGATGYVDGGDANTAQLTAARFSVTLNDITQTGSTYSLVGPRAEIIDFDAPTTGLFSQNSSDFSFTRQDQGFEAVNTYFHIDYMMDYLNNTLGLTIEPYQYSGGVRYDPHGAGGADNSYYQPAAGRLSFGEGCVDDAEDSDVIHHELGHGLHDWVTAGANSGAEGLGEGTGDYVAQSYNRGVNNANGYWTAADPQYNWVFNWDGHNACWNGRVTNYTASYPGGLTGSIHTDGQIWASCLMGIWDQIGQQEMDIIFWEGLGMTGGTTGQNDAAVAVYQAAVNLNYSTSDINIIHSSLTSCGYTLPALPGPPVAAFSADNETICLDTNNTVNFSDETVPNATSWLWTFEGGSPATSTAQNPTVTYAADGMYDVTLVATNSFGTNTLVLTDYISVVSGAACPACSSLTNNTEIPISDGAGGQTYTSIITATAGILEDVNVTIDITHTWNADLDITLTSPAGTVVELTSDNGGVAGQNYTATVFDQEAGASITTGSSPFTGTFIPEGDLSTLYGEDAAGDWILTVTDDATQDGGQINYWSIELCFEPTASVEEFDIASFAIFPNPNNGSFNIKLQSDSDKGINVQVYDIRGRTIFNNSFTSSTDFNQEINLENAQSGVYLVKVSNGLKETIKKIVIK</sequence>
<dbReference type="InterPro" id="IPR013856">
    <property type="entry name" value="Peptidase_M4_domain"/>
</dbReference>
<keyword evidence="7" id="KW-1185">Reference proteome</keyword>
<organism evidence="6 7">
    <name type="scientific">Bizionia echini</name>
    <dbReference type="NCBI Taxonomy" id="649333"/>
    <lineage>
        <taxon>Bacteria</taxon>
        <taxon>Pseudomonadati</taxon>
        <taxon>Bacteroidota</taxon>
        <taxon>Flavobacteriia</taxon>
        <taxon>Flavobacteriales</taxon>
        <taxon>Flavobacteriaceae</taxon>
        <taxon>Bizionia</taxon>
    </lineage>
</organism>
<gene>
    <name evidence="6" type="ORF">SAMN04487989_101943</name>
</gene>
<proteinExistence type="predicted"/>
<dbReference type="GO" id="GO:0004252">
    <property type="term" value="F:serine-type endopeptidase activity"/>
    <property type="evidence" value="ECO:0007669"/>
    <property type="project" value="InterPro"/>
</dbReference>
<dbReference type="InterPro" id="IPR035986">
    <property type="entry name" value="PKD_dom_sf"/>
</dbReference>
<dbReference type="GO" id="GO:0006508">
    <property type="term" value="P:proteolysis"/>
    <property type="evidence" value="ECO:0007669"/>
    <property type="project" value="UniProtKB-KW"/>
</dbReference>
<keyword evidence="3" id="KW-0378">Hydrolase</keyword>
<dbReference type="Pfam" id="PF01483">
    <property type="entry name" value="P_proprotein"/>
    <property type="match status" value="1"/>
</dbReference>
<dbReference type="CDD" id="cd00146">
    <property type="entry name" value="PKD"/>
    <property type="match status" value="1"/>
</dbReference>
<dbReference type="AlphaFoldDB" id="A0A1I4ZNK5"/>
<name>A0A1I4ZNK5_9FLAO</name>
<dbReference type="InterPro" id="IPR022409">
    <property type="entry name" value="PKD/Chitinase_dom"/>
</dbReference>
<dbReference type="Pfam" id="PF18911">
    <property type="entry name" value="PKD_4"/>
    <property type="match status" value="1"/>
</dbReference>
<dbReference type="InterPro" id="IPR002884">
    <property type="entry name" value="P_dom"/>
</dbReference>
<dbReference type="OrthoDB" id="5289240at2"/>
<dbReference type="Pfam" id="PF01447">
    <property type="entry name" value="Peptidase_M4"/>
    <property type="match status" value="1"/>
</dbReference>
<dbReference type="SUPFAM" id="SSF49299">
    <property type="entry name" value="PKD domain"/>
    <property type="match status" value="1"/>
</dbReference>
<dbReference type="PROSITE" id="PS50093">
    <property type="entry name" value="PKD"/>
    <property type="match status" value="1"/>
</dbReference>
<feature type="domain" description="P/Homo B" evidence="5">
    <location>
        <begin position="675"/>
        <end position="829"/>
    </location>
</feature>
<accession>A0A1I4ZNK5</accession>
<evidence type="ECO:0000259" key="4">
    <source>
        <dbReference type="PROSITE" id="PS50093"/>
    </source>
</evidence>
<dbReference type="RefSeq" id="WP_092206461.1">
    <property type="nucleotide sequence ID" value="NZ_FOVN01000001.1"/>
</dbReference>